<proteinExistence type="predicted"/>
<keyword evidence="1" id="KW-0732">Signal</keyword>
<accession>A0A8T0V5V3</accession>
<evidence type="ECO:0000313" key="2">
    <source>
        <dbReference type="EMBL" id="KAG2628876.1"/>
    </source>
</evidence>
<feature type="signal peptide" evidence="1">
    <location>
        <begin position="1"/>
        <end position="17"/>
    </location>
</feature>
<dbReference type="AlphaFoldDB" id="A0A8T0V5V3"/>
<comment type="caution">
    <text evidence="2">The sequence shown here is derived from an EMBL/GenBank/DDBJ whole genome shotgun (WGS) entry which is preliminary data.</text>
</comment>
<evidence type="ECO:0000256" key="1">
    <source>
        <dbReference type="SAM" id="SignalP"/>
    </source>
</evidence>
<feature type="chain" id="PRO_5035945004" description="Secreted protein" evidence="1">
    <location>
        <begin position="18"/>
        <end position="80"/>
    </location>
</feature>
<dbReference type="Proteomes" id="UP000823388">
    <property type="component" value="Chromosome 3K"/>
</dbReference>
<evidence type="ECO:0008006" key="4">
    <source>
        <dbReference type="Google" id="ProtNLM"/>
    </source>
</evidence>
<protein>
    <recommendedName>
        <fullName evidence="4">Secreted protein</fullName>
    </recommendedName>
</protein>
<evidence type="ECO:0000313" key="3">
    <source>
        <dbReference type="Proteomes" id="UP000823388"/>
    </source>
</evidence>
<gene>
    <name evidence="2" type="ORF">PVAP13_3KG419927</name>
</gene>
<organism evidence="2 3">
    <name type="scientific">Panicum virgatum</name>
    <name type="common">Blackwell switchgrass</name>
    <dbReference type="NCBI Taxonomy" id="38727"/>
    <lineage>
        <taxon>Eukaryota</taxon>
        <taxon>Viridiplantae</taxon>
        <taxon>Streptophyta</taxon>
        <taxon>Embryophyta</taxon>
        <taxon>Tracheophyta</taxon>
        <taxon>Spermatophyta</taxon>
        <taxon>Magnoliopsida</taxon>
        <taxon>Liliopsida</taxon>
        <taxon>Poales</taxon>
        <taxon>Poaceae</taxon>
        <taxon>PACMAD clade</taxon>
        <taxon>Panicoideae</taxon>
        <taxon>Panicodae</taxon>
        <taxon>Paniceae</taxon>
        <taxon>Panicinae</taxon>
        <taxon>Panicum</taxon>
        <taxon>Panicum sect. Hiantes</taxon>
    </lineage>
</organism>
<sequence>MAHTHWLCFLAFASTWALQRRFHTALCWPTPRTNARWRAGTCQFITTTHFFGWVVRTKTRPQRSIVTDPCQRSNGLFRTR</sequence>
<dbReference type="EMBL" id="CM029041">
    <property type="protein sequence ID" value="KAG2628876.1"/>
    <property type="molecule type" value="Genomic_DNA"/>
</dbReference>
<reference evidence="2" key="1">
    <citation type="submission" date="2020-05" db="EMBL/GenBank/DDBJ databases">
        <title>WGS assembly of Panicum virgatum.</title>
        <authorList>
            <person name="Lovell J.T."/>
            <person name="Jenkins J."/>
            <person name="Shu S."/>
            <person name="Juenger T.E."/>
            <person name="Schmutz J."/>
        </authorList>
    </citation>
    <scope>NUCLEOTIDE SEQUENCE</scope>
    <source>
        <strain evidence="2">AP13</strain>
    </source>
</reference>
<name>A0A8T0V5V3_PANVG</name>
<keyword evidence="3" id="KW-1185">Reference proteome</keyword>